<dbReference type="CDD" id="cd09117">
    <property type="entry name" value="PLDc_Bfil_DEXD_like"/>
    <property type="match status" value="1"/>
</dbReference>
<evidence type="ECO:0000313" key="1">
    <source>
        <dbReference type="EMBL" id="KKN61124.1"/>
    </source>
</evidence>
<protein>
    <submittedName>
        <fullName evidence="1">Uncharacterized protein</fullName>
    </submittedName>
</protein>
<comment type="caution">
    <text evidence="1">The sequence shown here is derived from an EMBL/GenBank/DDBJ whole genome shotgun (WGS) entry which is preliminary data.</text>
</comment>
<organism evidence="1">
    <name type="scientific">marine sediment metagenome</name>
    <dbReference type="NCBI Taxonomy" id="412755"/>
    <lineage>
        <taxon>unclassified sequences</taxon>
        <taxon>metagenomes</taxon>
        <taxon>ecological metagenomes</taxon>
    </lineage>
</organism>
<dbReference type="EMBL" id="LAZR01000670">
    <property type="protein sequence ID" value="KKN61124.1"/>
    <property type="molecule type" value="Genomic_DNA"/>
</dbReference>
<gene>
    <name evidence="1" type="ORF">LCGC14_0525070</name>
</gene>
<accession>A0A0F9S204</accession>
<reference evidence="1" key="1">
    <citation type="journal article" date="2015" name="Nature">
        <title>Complex archaea that bridge the gap between prokaryotes and eukaryotes.</title>
        <authorList>
            <person name="Spang A."/>
            <person name="Saw J.H."/>
            <person name="Jorgensen S.L."/>
            <person name="Zaremba-Niedzwiedzka K."/>
            <person name="Martijn J."/>
            <person name="Lind A.E."/>
            <person name="van Eijk R."/>
            <person name="Schleper C."/>
            <person name="Guy L."/>
            <person name="Ettema T.J."/>
        </authorList>
    </citation>
    <scope>NUCLEOTIDE SEQUENCE</scope>
</reference>
<sequence length="346" mass="37575">MGTKYLTGKRLAKCIRLVMAGDEPKMCVAFLGPNWAEELFDDGAPPKELRVVCDLRMGMTVRAALCVGGAPNNDRLRHLPNREMHAKVYASATGAVICSANASHAALSSGKRIEDGVWLPPGGKAYCKAASTFDERFGKAVPVDADALARAPEYLEASGATIVDRGQPHRFAPPTTILQLLRQEAKAFKGIWFVFSKENVSRAVQEGAKAAMDVEEQVNGNATRDGDARQPRYDYFADWDLKESVWPALFISVHQSSDGDINLGMRRHLRFILDVSDGKGGTEDVFVAAKVRWNIGGGAFGDLRRLDTVSRCEAELAEWFQNGSSFDNVAGQALDAVGARKALALS</sequence>
<proteinExistence type="predicted"/>
<name>A0A0F9S204_9ZZZZ</name>
<dbReference type="AlphaFoldDB" id="A0A0F9S204"/>